<gene>
    <name evidence="9" type="ORF">IAB08_08650</name>
</gene>
<protein>
    <submittedName>
        <fullName evidence="9">Glycosyltransferase family 2 protein</fullName>
    </submittedName>
</protein>
<evidence type="ECO:0000256" key="3">
    <source>
        <dbReference type="ARBA" id="ARBA00022679"/>
    </source>
</evidence>
<dbReference type="SUPFAM" id="SSF53448">
    <property type="entry name" value="Nucleotide-diphospho-sugar transferases"/>
    <property type="match status" value="1"/>
</dbReference>
<evidence type="ECO:0000256" key="2">
    <source>
        <dbReference type="ARBA" id="ARBA00022676"/>
    </source>
</evidence>
<keyword evidence="2" id="KW-0328">Glycosyltransferase</keyword>
<evidence type="ECO:0000256" key="5">
    <source>
        <dbReference type="ARBA" id="ARBA00022989"/>
    </source>
</evidence>
<dbReference type="InterPro" id="IPR029044">
    <property type="entry name" value="Nucleotide-diphossugar_trans"/>
</dbReference>
<reference evidence="9" key="2">
    <citation type="journal article" date="2021" name="PeerJ">
        <title>Extensive microbial diversity within the chicken gut microbiome revealed by metagenomics and culture.</title>
        <authorList>
            <person name="Gilroy R."/>
            <person name="Ravi A."/>
            <person name="Getino M."/>
            <person name="Pursley I."/>
            <person name="Horton D.L."/>
            <person name="Alikhan N.F."/>
            <person name="Baker D."/>
            <person name="Gharbi K."/>
            <person name="Hall N."/>
            <person name="Watson M."/>
            <person name="Adriaenssens E.M."/>
            <person name="Foster-Nyarko E."/>
            <person name="Jarju S."/>
            <person name="Secka A."/>
            <person name="Antonio M."/>
            <person name="Oren A."/>
            <person name="Chaudhuri R.R."/>
            <person name="La Ragione R."/>
            <person name="Hildebrand F."/>
            <person name="Pallen M.J."/>
        </authorList>
    </citation>
    <scope>NUCLEOTIDE SEQUENCE</scope>
    <source>
        <strain evidence="9">2889</strain>
    </source>
</reference>
<feature type="transmembrane region" description="Helical" evidence="7">
    <location>
        <begin position="266"/>
        <end position="291"/>
    </location>
</feature>
<feature type="domain" description="Glycosyltransferase 2-like" evidence="8">
    <location>
        <begin position="8"/>
        <end position="140"/>
    </location>
</feature>
<evidence type="ECO:0000313" key="9">
    <source>
        <dbReference type="EMBL" id="MBO8433342.1"/>
    </source>
</evidence>
<organism evidence="9 10">
    <name type="scientific">Candidatus Pullibacteroides excrementavium</name>
    <dbReference type="NCBI Taxonomy" id="2840905"/>
    <lineage>
        <taxon>Bacteria</taxon>
        <taxon>Pseudomonadati</taxon>
        <taxon>Bacteroidota</taxon>
        <taxon>Bacteroidia</taxon>
        <taxon>Bacteroidales</taxon>
        <taxon>Candidatus Pullibacteroides</taxon>
    </lineage>
</organism>
<sequence>MEKRKKISIITACYNEEENVPILCERIRKVMQTLPQYDYEHIFIDNSSTDKTVDLIRKEIAQDKHVRCIVNARNFGHIRSPFHGIRQCYGDAVISMCSDLQDPPETIPELVAKWEEGHKVVIGVKNQSEENPMMYRVRKVFYNLIARMSEVEQVKNFTGFGLYDKSFVDVLRTIDDPYPYFRGLVSELGFDIARVNFVQPRREHGRTKNNFYTLYDMAMLGFVSYSKVPLRLATFIGFGVAILSFLVALVYLIYKLVYWDSFQAGQAPLVIGLFFFSAVQLIFIGIVGEYVGAINTQVRKRPLVIEKERINFEDVSGMASSAAGADARTITESLSASES</sequence>
<evidence type="ECO:0000259" key="8">
    <source>
        <dbReference type="Pfam" id="PF00535"/>
    </source>
</evidence>
<keyword evidence="6 7" id="KW-0472">Membrane</keyword>
<dbReference type="PANTHER" id="PTHR48090:SF1">
    <property type="entry name" value="PROPHAGE BACTOPRENOL GLUCOSYL TRANSFERASE HOMOLOG"/>
    <property type="match status" value="1"/>
</dbReference>
<evidence type="ECO:0000313" key="10">
    <source>
        <dbReference type="Proteomes" id="UP000823612"/>
    </source>
</evidence>
<comment type="caution">
    <text evidence="9">The sequence shown here is derived from an EMBL/GenBank/DDBJ whole genome shotgun (WGS) entry which is preliminary data.</text>
</comment>
<comment type="subcellular location">
    <subcellularLocation>
        <location evidence="1">Membrane</location>
        <topology evidence="1">Multi-pass membrane protein</topology>
    </subcellularLocation>
</comment>
<dbReference type="CDD" id="cd04187">
    <property type="entry name" value="DPM1_like_bac"/>
    <property type="match status" value="1"/>
</dbReference>
<keyword evidence="4 7" id="KW-0812">Transmembrane</keyword>
<evidence type="ECO:0000256" key="4">
    <source>
        <dbReference type="ARBA" id="ARBA00022692"/>
    </source>
</evidence>
<proteinExistence type="predicted"/>
<evidence type="ECO:0000256" key="1">
    <source>
        <dbReference type="ARBA" id="ARBA00004141"/>
    </source>
</evidence>
<dbReference type="InterPro" id="IPR001173">
    <property type="entry name" value="Glyco_trans_2-like"/>
</dbReference>
<dbReference type="PANTHER" id="PTHR48090">
    <property type="entry name" value="UNDECAPRENYL-PHOSPHATE 4-DEOXY-4-FORMAMIDO-L-ARABINOSE TRANSFERASE-RELATED"/>
    <property type="match status" value="1"/>
</dbReference>
<dbReference type="InterPro" id="IPR050256">
    <property type="entry name" value="Glycosyltransferase_2"/>
</dbReference>
<name>A0A9D9H305_9BACT</name>
<evidence type="ECO:0000256" key="6">
    <source>
        <dbReference type="ARBA" id="ARBA00023136"/>
    </source>
</evidence>
<keyword evidence="5 7" id="KW-1133">Transmembrane helix</keyword>
<dbReference type="Pfam" id="PF00535">
    <property type="entry name" value="Glycos_transf_2"/>
    <property type="match status" value="1"/>
</dbReference>
<evidence type="ECO:0000256" key="7">
    <source>
        <dbReference type="SAM" id="Phobius"/>
    </source>
</evidence>
<dbReference type="GO" id="GO:0016757">
    <property type="term" value="F:glycosyltransferase activity"/>
    <property type="evidence" value="ECO:0007669"/>
    <property type="project" value="UniProtKB-KW"/>
</dbReference>
<accession>A0A9D9H305</accession>
<dbReference type="AlphaFoldDB" id="A0A9D9H305"/>
<reference evidence="9" key="1">
    <citation type="submission" date="2020-10" db="EMBL/GenBank/DDBJ databases">
        <authorList>
            <person name="Gilroy R."/>
        </authorList>
    </citation>
    <scope>NUCLEOTIDE SEQUENCE</scope>
    <source>
        <strain evidence="9">2889</strain>
    </source>
</reference>
<dbReference type="Gene3D" id="3.90.550.10">
    <property type="entry name" value="Spore Coat Polysaccharide Biosynthesis Protein SpsA, Chain A"/>
    <property type="match status" value="1"/>
</dbReference>
<keyword evidence="3" id="KW-0808">Transferase</keyword>
<dbReference type="Proteomes" id="UP000823612">
    <property type="component" value="Unassembled WGS sequence"/>
</dbReference>
<feature type="transmembrane region" description="Helical" evidence="7">
    <location>
        <begin position="232"/>
        <end position="254"/>
    </location>
</feature>
<dbReference type="GO" id="GO:0005886">
    <property type="term" value="C:plasma membrane"/>
    <property type="evidence" value="ECO:0007669"/>
    <property type="project" value="TreeGrafter"/>
</dbReference>
<dbReference type="EMBL" id="JADIMZ010000128">
    <property type="protein sequence ID" value="MBO8433342.1"/>
    <property type="molecule type" value="Genomic_DNA"/>
</dbReference>